<dbReference type="SUPFAM" id="SSF54695">
    <property type="entry name" value="POZ domain"/>
    <property type="match status" value="1"/>
</dbReference>
<evidence type="ECO:0008006" key="4">
    <source>
        <dbReference type="Google" id="ProtNLM"/>
    </source>
</evidence>
<keyword evidence="3" id="KW-1185">Reference proteome</keyword>
<evidence type="ECO:0000256" key="1">
    <source>
        <dbReference type="SAM" id="MobiDB-lite"/>
    </source>
</evidence>
<dbReference type="RefSeq" id="XP_038740872.1">
    <property type="nucleotide sequence ID" value="XM_038893772.1"/>
</dbReference>
<feature type="compositionally biased region" description="Low complexity" evidence="1">
    <location>
        <begin position="386"/>
        <end position="403"/>
    </location>
</feature>
<name>A0A9P6LFQ6_9PEZI</name>
<feature type="compositionally biased region" description="Polar residues" evidence="1">
    <location>
        <begin position="17"/>
        <end position="30"/>
    </location>
</feature>
<feature type="region of interest" description="Disordered" evidence="1">
    <location>
        <begin position="1"/>
        <end position="30"/>
    </location>
</feature>
<gene>
    <name evidence="2" type="ORF">CkaCkLH20_11058</name>
</gene>
<comment type="caution">
    <text evidence="2">The sequence shown here is derived from an EMBL/GenBank/DDBJ whole genome shotgun (WGS) entry which is preliminary data.</text>
</comment>
<accession>A0A9P6LFQ6</accession>
<protein>
    <recommendedName>
        <fullName evidence="4">BTB domain-containing protein</fullName>
    </recommendedName>
</protein>
<feature type="region of interest" description="Disordered" evidence="1">
    <location>
        <begin position="346"/>
        <end position="403"/>
    </location>
</feature>
<proteinExistence type="predicted"/>
<reference evidence="2" key="2">
    <citation type="submission" date="2020-11" db="EMBL/GenBank/DDBJ databases">
        <title>Whole genome sequencing of Colletotrichum sp.</title>
        <authorList>
            <person name="Li H."/>
        </authorList>
    </citation>
    <scope>NUCLEOTIDE SEQUENCE</scope>
    <source>
        <strain evidence="2">CkLH20</strain>
    </source>
</reference>
<feature type="compositionally biased region" description="Polar residues" evidence="1">
    <location>
        <begin position="304"/>
        <end position="317"/>
    </location>
</feature>
<reference evidence="2" key="1">
    <citation type="submission" date="2020-03" db="EMBL/GenBank/DDBJ databases">
        <authorList>
            <person name="He L."/>
        </authorList>
    </citation>
    <scope>NUCLEOTIDE SEQUENCE</scope>
    <source>
        <strain evidence="2">CkLH20</strain>
    </source>
</reference>
<evidence type="ECO:0000313" key="2">
    <source>
        <dbReference type="EMBL" id="KAF9871411.1"/>
    </source>
</evidence>
<evidence type="ECO:0000313" key="3">
    <source>
        <dbReference type="Proteomes" id="UP000781932"/>
    </source>
</evidence>
<feature type="region of interest" description="Disordered" evidence="1">
    <location>
        <begin position="298"/>
        <end position="332"/>
    </location>
</feature>
<organism evidence="2 3">
    <name type="scientific">Colletotrichum karsti</name>
    <dbReference type="NCBI Taxonomy" id="1095194"/>
    <lineage>
        <taxon>Eukaryota</taxon>
        <taxon>Fungi</taxon>
        <taxon>Dikarya</taxon>
        <taxon>Ascomycota</taxon>
        <taxon>Pezizomycotina</taxon>
        <taxon>Sordariomycetes</taxon>
        <taxon>Hypocreomycetidae</taxon>
        <taxon>Glomerellales</taxon>
        <taxon>Glomerellaceae</taxon>
        <taxon>Colletotrichum</taxon>
        <taxon>Colletotrichum boninense species complex</taxon>
    </lineage>
</organism>
<dbReference type="AlphaFoldDB" id="A0A9P6LFQ6"/>
<dbReference type="GeneID" id="62166846"/>
<dbReference type="EMBL" id="JAATWM020000045">
    <property type="protein sequence ID" value="KAF9871411.1"/>
    <property type="molecule type" value="Genomic_DNA"/>
</dbReference>
<dbReference type="Proteomes" id="UP000781932">
    <property type="component" value="Unassembled WGS sequence"/>
</dbReference>
<dbReference type="Gene3D" id="3.30.710.10">
    <property type="entry name" value="Potassium Channel Kv1.1, Chain A"/>
    <property type="match status" value="1"/>
</dbReference>
<dbReference type="InterPro" id="IPR011333">
    <property type="entry name" value="SKP1/BTB/POZ_sf"/>
</dbReference>
<sequence length="403" mass="44586">MSIAWGNVGNAEDHSPGPTQKNRQSPKSNLQASRLFWQSDPYNFVILQAGGERFHFPKSILVKNSQKLASMISSSTNEKNKPATIDFPGIDQIILGTYLHLTYCSETNVLNDDTEFMDNPNDLQLVIRLYQFTERFEDYKLADWLYDRIRFITPKLDDGDVLQGPSKLEWIKIYKDAFNALDQKYDEHCELAWIISGGFCRFISLHDMERDIRLIDDSPALVRALFLRLARENSHEPLPSFESEAASTDRETLAGSTWGVKAASAPAAKQTGDDWNVYQESSSADMWPAACYESVGTDKAAPGQASSSATVHSTNDDWGTGVATPSSSTSSEYNEFSWLPVRSAKKVSNDGWGPPSTENQDIPKKVSNGGWGTTATEDEDSTWKPASGATWGASGSGYAADSW</sequence>